<keyword evidence="2 7" id="KW-0812">Transmembrane</keyword>
<dbReference type="PANTHER" id="PTHR37461:SF1">
    <property type="entry name" value="ANTI-SIGMA-K FACTOR RSKA"/>
    <property type="match status" value="1"/>
</dbReference>
<sequence>MPLDEGPVHEGPVHEGPVEPASCESIEELLSAYLDGELTEGERRRVVRHLASCPGCAKVFEELRAVSERVHTAILHVEVPAALEAKVFEHVARLHQRDQVRRLSVFYLVGAVLCVAAVAGLLASPFGMFFRVLLRLALTVFRGGVILSSSMSHLWMVGFVIFCVLLGGFSILAVSRVLRTMKSEAVV</sequence>
<evidence type="ECO:0000256" key="5">
    <source>
        <dbReference type="ARBA" id="ARBA00024353"/>
    </source>
</evidence>
<protein>
    <recommendedName>
        <fullName evidence="6">Anti-sigma-W factor RsiW</fullName>
    </recommendedName>
</protein>
<comment type="caution">
    <text evidence="9">The sequence shown here is derived from an EMBL/GenBank/DDBJ whole genome shotgun (WGS) entry which is preliminary data.</text>
</comment>
<comment type="subcellular location">
    <subcellularLocation>
        <location evidence="1">Membrane</location>
        <topology evidence="1">Single-pass membrane protein</topology>
    </subcellularLocation>
</comment>
<evidence type="ECO:0000256" key="7">
    <source>
        <dbReference type="SAM" id="Phobius"/>
    </source>
</evidence>
<reference evidence="9 10" key="1">
    <citation type="submission" date="2023-07" db="EMBL/GenBank/DDBJ databases">
        <title>Genomic Encyclopedia of Type Strains, Phase IV (KMG-IV): sequencing the most valuable type-strain genomes for metagenomic binning, comparative biology and taxonomic classification.</title>
        <authorList>
            <person name="Goeker M."/>
        </authorList>
    </citation>
    <scope>NUCLEOTIDE SEQUENCE [LARGE SCALE GENOMIC DNA]</scope>
    <source>
        <strain evidence="9 10">DSM 4006</strain>
    </source>
</reference>
<keyword evidence="4 7" id="KW-0472">Membrane</keyword>
<accession>A0ABT9XHL1</accession>
<dbReference type="PANTHER" id="PTHR37461">
    <property type="entry name" value="ANTI-SIGMA-K FACTOR RSKA"/>
    <property type="match status" value="1"/>
</dbReference>
<name>A0ABT9XHL1_9BACL</name>
<evidence type="ECO:0000256" key="3">
    <source>
        <dbReference type="ARBA" id="ARBA00022989"/>
    </source>
</evidence>
<evidence type="ECO:0000259" key="8">
    <source>
        <dbReference type="Pfam" id="PF13490"/>
    </source>
</evidence>
<evidence type="ECO:0000256" key="1">
    <source>
        <dbReference type="ARBA" id="ARBA00004167"/>
    </source>
</evidence>
<feature type="domain" description="Putative zinc-finger" evidence="8">
    <location>
        <begin position="23"/>
        <end position="57"/>
    </location>
</feature>
<dbReference type="InterPro" id="IPR051474">
    <property type="entry name" value="Anti-sigma-K/W_factor"/>
</dbReference>
<evidence type="ECO:0000313" key="9">
    <source>
        <dbReference type="EMBL" id="MDQ0189792.1"/>
    </source>
</evidence>
<feature type="transmembrane region" description="Helical" evidence="7">
    <location>
        <begin position="105"/>
        <end position="134"/>
    </location>
</feature>
<dbReference type="Pfam" id="PF13490">
    <property type="entry name" value="zf-HC2"/>
    <property type="match status" value="1"/>
</dbReference>
<keyword evidence="10" id="KW-1185">Reference proteome</keyword>
<gene>
    <name evidence="9" type="ORF">J2S03_001639</name>
</gene>
<comment type="similarity">
    <text evidence="5">Belongs to the zinc-associated anti-sigma factor (ZAS) superfamily. Anti-sigma-W factor family.</text>
</comment>
<proteinExistence type="inferred from homology"/>
<evidence type="ECO:0000256" key="4">
    <source>
        <dbReference type="ARBA" id="ARBA00023136"/>
    </source>
</evidence>
<dbReference type="Proteomes" id="UP001232973">
    <property type="component" value="Unassembled WGS sequence"/>
</dbReference>
<evidence type="ECO:0000256" key="2">
    <source>
        <dbReference type="ARBA" id="ARBA00022692"/>
    </source>
</evidence>
<dbReference type="Gene3D" id="1.10.10.1320">
    <property type="entry name" value="Anti-sigma factor, zinc-finger domain"/>
    <property type="match status" value="1"/>
</dbReference>
<dbReference type="RefSeq" id="WP_274457320.1">
    <property type="nucleotide sequence ID" value="NZ_CP067097.1"/>
</dbReference>
<keyword evidence="3 7" id="KW-1133">Transmembrane helix</keyword>
<dbReference type="InterPro" id="IPR027383">
    <property type="entry name" value="Znf_put"/>
</dbReference>
<feature type="transmembrane region" description="Helical" evidence="7">
    <location>
        <begin position="154"/>
        <end position="174"/>
    </location>
</feature>
<dbReference type="EMBL" id="JAUSTP010000011">
    <property type="protein sequence ID" value="MDQ0189792.1"/>
    <property type="molecule type" value="Genomic_DNA"/>
</dbReference>
<evidence type="ECO:0000313" key="10">
    <source>
        <dbReference type="Proteomes" id="UP001232973"/>
    </source>
</evidence>
<dbReference type="InterPro" id="IPR041916">
    <property type="entry name" value="Anti_sigma_zinc_sf"/>
</dbReference>
<evidence type="ECO:0000256" key="6">
    <source>
        <dbReference type="ARBA" id="ARBA00024438"/>
    </source>
</evidence>
<organism evidence="9 10">
    <name type="scientific">Alicyclobacillus cycloheptanicus</name>
    <dbReference type="NCBI Taxonomy" id="1457"/>
    <lineage>
        <taxon>Bacteria</taxon>
        <taxon>Bacillati</taxon>
        <taxon>Bacillota</taxon>
        <taxon>Bacilli</taxon>
        <taxon>Bacillales</taxon>
        <taxon>Alicyclobacillaceae</taxon>
        <taxon>Alicyclobacillus</taxon>
    </lineage>
</organism>